<dbReference type="InterPro" id="IPR041657">
    <property type="entry name" value="HTH_17"/>
</dbReference>
<protein>
    <submittedName>
        <fullName evidence="3">Helix-turn-helix domain-containing protein</fullName>
    </submittedName>
</protein>
<organism evidence="3 4">
    <name type="scientific">Kribbella sandramycini</name>
    <dbReference type="NCBI Taxonomy" id="60450"/>
    <lineage>
        <taxon>Bacteria</taxon>
        <taxon>Bacillati</taxon>
        <taxon>Actinomycetota</taxon>
        <taxon>Actinomycetes</taxon>
        <taxon>Propionibacteriales</taxon>
        <taxon>Kribbellaceae</taxon>
        <taxon>Kribbella</taxon>
    </lineage>
</organism>
<proteinExistence type="predicted"/>
<dbReference type="Pfam" id="PF12728">
    <property type="entry name" value="HTH_17"/>
    <property type="match status" value="1"/>
</dbReference>
<feature type="compositionally biased region" description="Low complexity" evidence="1">
    <location>
        <begin position="13"/>
        <end position="29"/>
    </location>
</feature>
<dbReference type="Proteomes" id="UP000534306">
    <property type="component" value="Unassembled WGS sequence"/>
</dbReference>
<name>A0A7Y4L181_9ACTN</name>
<evidence type="ECO:0000256" key="1">
    <source>
        <dbReference type="SAM" id="MobiDB-lite"/>
    </source>
</evidence>
<evidence type="ECO:0000313" key="3">
    <source>
        <dbReference type="EMBL" id="NOL42460.1"/>
    </source>
</evidence>
<feature type="compositionally biased region" description="Pro residues" evidence="1">
    <location>
        <begin position="1"/>
        <end position="12"/>
    </location>
</feature>
<keyword evidence="4" id="KW-1185">Reference proteome</keyword>
<dbReference type="EMBL" id="JABJRC010000004">
    <property type="protein sequence ID" value="NOL42460.1"/>
    <property type="molecule type" value="Genomic_DNA"/>
</dbReference>
<accession>A0A7Y4L181</accession>
<sequence length="145" mass="15436">MDAQGSPPPHTSNPPSTSLKTTATSAHPSPTSPPKAGPRPPTKSTPQSSRGSDKSAKTIPARSSVTFVTVSRLSEGDISVSTANPTHRAHLTIAELCAELGVARSTFYDWRAAKKAPRCIKLPNGELRIRRTDLENWLDSLQVAA</sequence>
<dbReference type="InterPro" id="IPR009061">
    <property type="entry name" value="DNA-bd_dom_put_sf"/>
</dbReference>
<dbReference type="SUPFAM" id="SSF46955">
    <property type="entry name" value="Putative DNA-binding domain"/>
    <property type="match status" value="1"/>
</dbReference>
<feature type="region of interest" description="Disordered" evidence="1">
    <location>
        <begin position="1"/>
        <end position="63"/>
    </location>
</feature>
<feature type="domain" description="Helix-turn-helix" evidence="2">
    <location>
        <begin position="91"/>
        <end position="140"/>
    </location>
</feature>
<evidence type="ECO:0000313" key="4">
    <source>
        <dbReference type="Proteomes" id="UP000534306"/>
    </source>
</evidence>
<reference evidence="3 4" key="1">
    <citation type="submission" date="2020-05" db="EMBL/GenBank/DDBJ databases">
        <title>Genome sequence of Kribbella sandramycini ATCC 39419.</title>
        <authorList>
            <person name="Maclea K.S."/>
            <person name="Fair J.L."/>
        </authorList>
    </citation>
    <scope>NUCLEOTIDE SEQUENCE [LARGE SCALE GENOMIC DNA]</scope>
    <source>
        <strain evidence="3 4">ATCC 39419</strain>
    </source>
</reference>
<gene>
    <name evidence="3" type="ORF">HPO96_19620</name>
</gene>
<evidence type="ECO:0000259" key="2">
    <source>
        <dbReference type="Pfam" id="PF12728"/>
    </source>
</evidence>
<comment type="caution">
    <text evidence="3">The sequence shown here is derived from an EMBL/GenBank/DDBJ whole genome shotgun (WGS) entry which is preliminary data.</text>
</comment>
<feature type="compositionally biased region" description="Pro residues" evidence="1">
    <location>
        <begin position="30"/>
        <end position="43"/>
    </location>
</feature>
<dbReference type="AlphaFoldDB" id="A0A7Y4L181"/>